<feature type="transmembrane region" description="Helical" evidence="13">
    <location>
        <begin position="288"/>
        <end position="309"/>
    </location>
</feature>
<feature type="compositionally biased region" description="Low complexity" evidence="12">
    <location>
        <begin position="567"/>
        <end position="578"/>
    </location>
</feature>
<evidence type="ECO:0000256" key="13">
    <source>
        <dbReference type="SAM" id="Phobius"/>
    </source>
</evidence>
<dbReference type="PANTHER" id="PTHR11537">
    <property type="entry name" value="VOLTAGE-GATED POTASSIUM CHANNEL"/>
    <property type="match status" value="1"/>
</dbReference>
<dbReference type="GO" id="GO:0001508">
    <property type="term" value="P:action potential"/>
    <property type="evidence" value="ECO:0007669"/>
    <property type="project" value="TreeGrafter"/>
</dbReference>
<protein>
    <recommendedName>
        <fullName evidence="14">Ion transport domain-containing protein</fullName>
    </recommendedName>
</protein>
<keyword evidence="9" id="KW-0406">Ion transport</keyword>
<evidence type="ECO:0000313" key="16">
    <source>
        <dbReference type="Proteomes" id="UP001209540"/>
    </source>
</evidence>
<dbReference type="EMBL" id="JAIXMP010000006">
    <property type="protein sequence ID" value="KAI9271654.1"/>
    <property type="molecule type" value="Genomic_DNA"/>
</dbReference>
<dbReference type="PANTHER" id="PTHR11537:SF254">
    <property type="entry name" value="POTASSIUM VOLTAGE-GATED CHANNEL PROTEIN SHAB"/>
    <property type="match status" value="1"/>
</dbReference>
<feature type="region of interest" description="Disordered" evidence="12">
    <location>
        <begin position="403"/>
        <end position="450"/>
    </location>
</feature>
<feature type="domain" description="Ion transport" evidence="14">
    <location>
        <begin position="151"/>
        <end position="386"/>
    </location>
</feature>
<feature type="transmembrane region" description="Helical" evidence="13">
    <location>
        <begin position="329"/>
        <end position="350"/>
    </location>
</feature>
<evidence type="ECO:0000259" key="14">
    <source>
        <dbReference type="Pfam" id="PF00520"/>
    </source>
</evidence>
<keyword evidence="2" id="KW-0813">Transport</keyword>
<keyword evidence="3" id="KW-0633">Potassium transport</keyword>
<evidence type="ECO:0000256" key="12">
    <source>
        <dbReference type="SAM" id="MobiDB-lite"/>
    </source>
</evidence>
<evidence type="ECO:0000256" key="1">
    <source>
        <dbReference type="ARBA" id="ARBA00004141"/>
    </source>
</evidence>
<evidence type="ECO:0000256" key="11">
    <source>
        <dbReference type="ARBA" id="ARBA00023303"/>
    </source>
</evidence>
<evidence type="ECO:0000256" key="7">
    <source>
        <dbReference type="ARBA" id="ARBA00022958"/>
    </source>
</evidence>
<keyword evidence="16" id="KW-1185">Reference proteome</keyword>
<keyword evidence="10 13" id="KW-0472">Membrane</keyword>
<dbReference type="Proteomes" id="UP001209540">
    <property type="component" value="Unassembled WGS sequence"/>
</dbReference>
<evidence type="ECO:0000256" key="5">
    <source>
        <dbReference type="ARBA" id="ARBA00022826"/>
    </source>
</evidence>
<dbReference type="Gene3D" id="1.10.287.70">
    <property type="match status" value="1"/>
</dbReference>
<feature type="compositionally biased region" description="Low complexity" evidence="12">
    <location>
        <begin position="585"/>
        <end position="600"/>
    </location>
</feature>
<feature type="region of interest" description="Disordered" evidence="12">
    <location>
        <begin position="487"/>
        <end position="614"/>
    </location>
</feature>
<dbReference type="AlphaFoldDB" id="A0AAD5K6E4"/>
<dbReference type="GO" id="GO:0008076">
    <property type="term" value="C:voltage-gated potassium channel complex"/>
    <property type="evidence" value="ECO:0007669"/>
    <property type="project" value="InterPro"/>
</dbReference>
<dbReference type="FunFam" id="1.10.287.70:FF:000097">
    <property type="entry name" value="Potassium voltage-gated channel subfamily G member 3"/>
    <property type="match status" value="1"/>
</dbReference>
<feature type="transmembrane region" description="Helical" evidence="13">
    <location>
        <begin position="182"/>
        <end position="202"/>
    </location>
</feature>
<evidence type="ECO:0000256" key="9">
    <source>
        <dbReference type="ARBA" id="ARBA00023065"/>
    </source>
</evidence>
<reference evidence="15" key="2">
    <citation type="submission" date="2023-02" db="EMBL/GenBank/DDBJ databases">
        <authorList>
            <consortium name="DOE Joint Genome Institute"/>
            <person name="Mondo S.J."/>
            <person name="Chang Y."/>
            <person name="Wang Y."/>
            <person name="Ahrendt S."/>
            <person name="Andreopoulos W."/>
            <person name="Barry K."/>
            <person name="Beard J."/>
            <person name="Benny G.L."/>
            <person name="Blankenship S."/>
            <person name="Bonito G."/>
            <person name="Cuomo C."/>
            <person name="Desiro A."/>
            <person name="Gervers K.A."/>
            <person name="Hundley H."/>
            <person name="Kuo A."/>
            <person name="LaButti K."/>
            <person name="Lang B.F."/>
            <person name="Lipzen A."/>
            <person name="O'Donnell K."/>
            <person name="Pangilinan J."/>
            <person name="Reynolds N."/>
            <person name="Sandor L."/>
            <person name="Smith M.W."/>
            <person name="Tsang A."/>
            <person name="Grigoriev I.V."/>
            <person name="Stajich J.E."/>
            <person name="Spatafora J.W."/>
        </authorList>
    </citation>
    <scope>NUCLEOTIDE SEQUENCE</scope>
    <source>
        <strain evidence="15">RSA 2281</strain>
    </source>
</reference>
<keyword evidence="4 13" id="KW-0812">Transmembrane</keyword>
<evidence type="ECO:0000313" key="15">
    <source>
        <dbReference type="EMBL" id="KAI9271654.1"/>
    </source>
</evidence>
<keyword evidence="7" id="KW-0630">Potassium</keyword>
<keyword evidence="6" id="KW-0851">Voltage-gated channel</keyword>
<sequence length="614" mass="68342">MGLFRKKGTFSKLHDEEEPASLLHHEGNGSTIELVAPGMGSSRHDGMASDDDDSESEKQMTSQQYTRNRKKRTIGQLSGGFISISQLAREDPSGTATPETNGSSDEHEEAEAVADAVHEANMGPDVADFKSDLKCRLYFLMEQPSSSSGAFWTNVIVSMLIVLSAVMTTIETIPAFRSSESNSVWFKLETTMVALFTIEYLLRVFAHSDSLRMLGRFFISPLSIIDFIAIMPFYIELIASRDTTYEFRFTILRLFRLLRLFKSYKYSNAIIMTIEVMVIALRRSSDALYALLFFLVTSIVLIATLLYFAERGVWDENLQTFVDPSGDPSVFDSIPAAFWFVLVTITTTGYGDMVPATFIGKLITFPAMLFGLLLIALPSIIIGRNFTIVWEAMKRRQYYSQLMTTDPDEGPGGPEQNDVPAPTFPTPPQPNTNPMSPPPTQTPGFFDNGDDAILNQLQTLMMVTRQNQEAIQHILSVLEKQQKKSGQDEFEADIGQSPTFVRKRSRQYSTNTHHSDQSSSNHHSNNQQQYHHHLDEGIIEHPSGNNPKGKSVVIPNQDNSHYNNTDTSAPAVVPTTSSTPPPTRTSPVATTTTPPSSDSTQNKHNDNTFDDQSS</sequence>
<evidence type="ECO:0000256" key="2">
    <source>
        <dbReference type="ARBA" id="ARBA00022448"/>
    </source>
</evidence>
<evidence type="ECO:0000256" key="3">
    <source>
        <dbReference type="ARBA" id="ARBA00022538"/>
    </source>
</evidence>
<keyword evidence="5" id="KW-0631">Potassium channel</keyword>
<feature type="compositionally biased region" description="Low complexity" evidence="12">
    <location>
        <begin position="509"/>
        <end position="529"/>
    </location>
</feature>
<comment type="caution">
    <text evidence="15">The sequence shown here is derived from an EMBL/GenBank/DDBJ whole genome shotgun (WGS) entry which is preliminary data.</text>
</comment>
<keyword evidence="8 13" id="KW-1133">Transmembrane helix</keyword>
<dbReference type="InterPro" id="IPR027359">
    <property type="entry name" value="Volt_channel_dom_sf"/>
</dbReference>
<dbReference type="SUPFAM" id="SSF81324">
    <property type="entry name" value="Voltage-gated potassium channels"/>
    <property type="match status" value="1"/>
</dbReference>
<feature type="compositionally biased region" description="Polar residues" evidence="12">
    <location>
        <begin position="543"/>
        <end position="566"/>
    </location>
</feature>
<dbReference type="InterPro" id="IPR005821">
    <property type="entry name" value="Ion_trans_dom"/>
</dbReference>
<evidence type="ECO:0000256" key="4">
    <source>
        <dbReference type="ARBA" id="ARBA00022692"/>
    </source>
</evidence>
<feature type="region of interest" description="Disordered" evidence="12">
    <location>
        <begin position="85"/>
        <end position="112"/>
    </location>
</feature>
<dbReference type="PRINTS" id="PR00169">
    <property type="entry name" value="KCHANNEL"/>
</dbReference>
<feature type="compositionally biased region" description="Pro residues" evidence="12">
    <location>
        <begin position="422"/>
        <end position="441"/>
    </location>
</feature>
<feature type="transmembrane region" description="Helical" evidence="13">
    <location>
        <begin position="214"/>
        <end position="235"/>
    </location>
</feature>
<evidence type="ECO:0000256" key="8">
    <source>
        <dbReference type="ARBA" id="ARBA00022989"/>
    </source>
</evidence>
<organism evidence="15 16">
    <name type="scientific">Phascolomyces articulosus</name>
    <dbReference type="NCBI Taxonomy" id="60185"/>
    <lineage>
        <taxon>Eukaryota</taxon>
        <taxon>Fungi</taxon>
        <taxon>Fungi incertae sedis</taxon>
        <taxon>Mucoromycota</taxon>
        <taxon>Mucoromycotina</taxon>
        <taxon>Mucoromycetes</taxon>
        <taxon>Mucorales</taxon>
        <taxon>Lichtheimiaceae</taxon>
        <taxon>Phascolomyces</taxon>
    </lineage>
</organism>
<feature type="region of interest" description="Disordered" evidence="12">
    <location>
        <begin position="1"/>
        <end position="70"/>
    </location>
</feature>
<dbReference type="Pfam" id="PF00520">
    <property type="entry name" value="Ion_trans"/>
    <property type="match status" value="1"/>
</dbReference>
<comment type="subcellular location">
    <subcellularLocation>
        <location evidence="1">Membrane</location>
        <topology evidence="1">Multi-pass membrane protein</topology>
    </subcellularLocation>
</comment>
<evidence type="ECO:0000256" key="6">
    <source>
        <dbReference type="ARBA" id="ARBA00022882"/>
    </source>
</evidence>
<dbReference type="Gene3D" id="1.20.120.350">
    <property type="entry name" value="Voltage-gated potassium channels. Chain C"/>
    <property type="match status" value="1"/>
</dbReference>
<accession>A0AAD5K6E4</accession>
<dbReference type="GO" id="GO:0005249">
    <property type="term" value="F:voltage-gated potassium channel activity"/>
    <property type="evidence" value="ECO:0007669"/>
    <property type="project" value="InterPro"/>
</dbReference>
<proteinExistence type="predicted"/>
<feature type="transmembrane region" description="Helical" evidence="13">
    <location>
        <begin position="362"/>
        <end position="383"/>
    </location>
</feature>
<reference evidence="15" key="1">
    <citation type="journal article" date="2022" name="IScience">
        <title>Evolution of zygomycete secretomes and the origins of terrestrial fungal ecologies.</title>
        <authorList>
            <person name="Chang Y."/>
            <person name="Wang Y."/>
            <person name="Mondo S."/>
            <person name="Ahrendt S."/>
            <person name="Andreopoulos W."/>
            <person name="Barry K."/>
            <person name="Beard J."/>
            <person name="Benny G.L."/>
            <person name="Blankenship S."/>
            <person name="Bonito G."/>
            <person name="Cuomo C."/>
            <person name="Desiro A."/>
            <person name="Gervers K.A."/>
            <person name="Hundley H."/>
            <person name="Kuo A."/>
            <person name="LaButti K."/>
            <person name="Lang B.F."/>
            <person name="Lipzen A."/>
            <person name="O'Donnell K."/>
            <person name="Pangilinan J."/>
            <person name="Reynolds N."/>
            <person name="Sandor L."/>
            <person name="Smith M.E."/>
            <person name="Tsang A."/>
            <person name="Grigoriev I.V."/>
            <person name="Stajich J.E."/>
            <person name="Spatafora J.W."/>
        </authorList>
    </citation>
    <scope>NUCLEOTIDE SEQUENCE</scope>
    <source>
        <strain evidence="15">RSA 2281</strain>
    </source>
</reference>
<name>A0AAD5K6E4_9FUNG</name>
<feature type="compositionally biased region" description="Polar residues" evidence="12">
    <location>
        <begin position="94"/>
        <end position="103"/>
    </location>
</feature>
<dbReference type="InterPro" id="IPR028325">
    <property type="entry name" value="VG_K_chnl"/>
</dbReference>
<feature type="transmembrane region" description="Helical" evidence="13">
    <location>
        <begin position="151"/>
        <end position="170"/>
    </location>
</feature>
<evidence type="ECO:0000256" key="10">
    <source>
        <dbReference type="ARBA" id="ARBA00023136"/>
    </source>
</evidence>
<keyword evidence="11" id="KW-0407">Ion channel</keyword>
<gene>
    <name evidence="15" type="ORF">BDA99DRAFT_500631</name>
</gene>